<dbReference type="EMBL" id="CP001690">
    <property type="protein sequence ID" value="ADQ67442.1"/>
    <property type="molecule type" value="Genomic_DNA"/>
</dbReference>
<dbReference type="InterPro" id="IPR002753">
    <property type="entry name" value="UPF0058"/>
</dbReference>
<dbReference type="Proteomes" id="UP000006663">
    <property type="component" value="Chromosome"/>
</dbReference>
<feature type="region of interest" description="Disordered" evidence="1">
    <location>
        <begin position="70"/>
        <end position="94"/>
    </location>
</feature>
<dbReference type="GeneID" id="9993694"/>
<dbReference type="HOGENOM" id="CLU_167318_2_0_2"/>
<accession>E4NNA4</accession>
<dbReference type="STRING" id="469382.Hbor_18750"/>
<dbReference type="InterPro" id="IPR036519">
    <property type="entry name" value="UPF0058_sf"/>
</dbReference>
<gene>
    <name evidence="2" type="ordered locus">Hbor_18750</name>
    <name evidence="3" type="ORF">C499_19047</name>
</gene>
<dbReference type="OrthoDB" id="177623at2157"/>
<proteinExistence type="predicted"/>
<reference evidence="3 5" key="2">
    <citation type="journal article" date="2014" name="PLoS Genet.">
        <title>Phylogenetically driven sequencing of extremely halophilic archaea reveals strategies for static and dynamic osmo-response.</title>
        <authorList>
            <person name="Becker E.A."/>
            <person name="Seitzer P.M."/>
            <person name="Tritt A."/>
            <person name="Larsen D."/>
            <person name="Krusor M."/>
            <person name="Yao A.I."/>
            <person name="Wu D."/>
            <person name="Madern D."/>
            <person name="Eisen J.A."/>
            <person name="Darling A.E."/>
            <person name="Facciotti M.T."/>
        </authorList>
    </citation>
    <scope>NUCLEOTIDE SEQUENCE [LARGE SCALE GENOMIC DNA]</scope>
    <source>
        <strain evidence="3 5">DSM 11551</strain>
    </source>
</reference>
<feature type="compositionally biased region" description="Basic residues" evidence="1">
    <location>
        <begin position="82"/>
        <end position="94"/>
    </location>
</feature>
<evidence type="ECO:0000256" key="1">
    <source>
        <dbReference type="SAM" id="MobiDB-lite"/>
    </source>
</evidence>
<organism evidence="2 4">
    <name type="scientific">Halogeometricum borinquense (strain ATCC 700274 / DSM 11551 / JCM 10706 / KCTC 4070 / PR3)</name>
    <dbReference type="NCBI Taxonomy" id="469382"/>
    <lineage>
        <taxon>Archaea</taxon>
        <taxon>Methanobacteriati</taxon>
        <taxon>Methanobacteriota</taxon>
        <taxon>Stenosarchaea group</taxon>
        <taxon>Halobacteria</taxon>
        <taxon>Halobacteriales</taxon>
        <taxon>Haloferacaceae</taxon>
        <taxon>Halogeometricum</taxon>
    </lineage>
</organism>
<evidence type="ECO:0000313" key="3">
    <source>
        <dbReference type="EMBL" id="ELY23283.1"/>
    </source>
</evidence>
<dbReference type="Proteomes" id="UP000011585">
    <property type="component" value="Unassembled WGS sequence"/>
</dbReference>
<name>E4NNA4_HALBP</name>
<dbReference type="eggNOG" id="arCOG02254">
    <property type="taxonomic scope" value="Archaea"/>
</dbReference>
<dbReference type="Pfam" id="PF01893">
    <property type="entry name" value="UPF0058"/>
    <property type="match status" value="1"/>
</dbReference>
<evidence type="ECO:0000313" key="5">
    <source>
        <dbReference type="Proteomes" id="UP000011585"/>
    </source>
</evidence>
<sequence>MRKNEIVHIHALLVLIAEKFVGQGLIEAEEFAEYRLLGTSPMSLRAPRADHEAAVRLLADTLSTAVERYEAADHRADGSGQRLRHPSSRSTSRR</sequence>
<dbReference type="Gene3D" id="1.20.1270.110">
    <property type="entry name" value="Uncharacterised protein family UPF0058"/>
    <property type="match status" value="1"/>
</dbReference>
<evidence type="ECO:0000313" key="4">
    <source>
        <dbReference type="Proteomes" id="UP000006663"/>
    </source>
</evidence>
<protein>
    <submittedName>
        <fullName evidence="2 3">Metal-binding protein</fullName>
    </submittedName>
</protein>
<dbReference type="AlphaFoldDB" id="E4NNA4"/>
<reference evidence="2 4" key="1">
    <citation type="journal article" date="2009" name="Stand. Genomic Sci.">
        <title>Complete genome sequence of Halogeometricum borinquense type strain (PR3).</title>
        <authorList>
            <person name="Malfatti S."/>
            <person name="Tindall B.J."/>
            <person name="Schneider S."/>
            <person name="Fahnrich R."/>
            <person name="Lapidus A."/>
            <person name="Labuttii K."/>
            <person name="Copeland A."/>
            <person name="Glavina Del Rio T."/>
            <person name="Nolan M."/>
            <person name="Chen F."/>
            <person name="Lucas S."/>
            <person name="Tice H."/>
            <person name="Cheng J.F."/>
            <person name="Bruce D."/>
            <person name="Goodwin L."/>
            <person name="Pitluck S."/>
            <person name="Anderson I."/>
            <person name="Pati A."/>
            <person name="Ivanova N."/>
            <person name="Mavromatis K."/>
            <person name="Chen A."/>
            <person name="Palaniappan K."/>
            <person name="D'haeseleer P."/>
            <person name="Goker M."/>
            <person name="Bristow J."/>
            <person name="Eisen J.A."/>
            <person name="Markowitz V."/>
            <person name="Hugenholtz P."/>
            <person name="Kyrpides N.C."/>
            <person name="Klenk H.P."/>
            <person name="Chain P."/>
        </authorList>
    </citation>
    <scope>NUCLEOTIDE SEQUENCE [LARGE SCALE GENOMIC DNA]</scope>
    <source>
        <strain evidence="4">ATCC 700274 / DSM 11551 / JCM 10706 / KCTC 4070 / PR3</strain>
        <strain evidence="2">PR 3</strain>
    </source>
</reference>
<dbReference type="EMBL" id="AOHT01000052">
    <property type="protein sequence ID" value="ELY23283.1"/>
    <property type="molecule type" value="Genomic_DNA"/>
</dbReference>
<dbReference type="RefSeq" id="WP_006057103.1">
    <property type="nucleotide sequence ID" value="NC_014729.1"/>
</dbReference>
<dbReference type="SUPFAM" id="SSF140371">
    <property type="entry name" value="Vng1086c-like"/>
    <property type="match status" value="1"/>
</dbReference>
<keyword evidence="4" id="KW-1185">Reference proteome</keyword>
<dbReference type="KEGG" id="hbo:Hbor_18750"/>
<evidence type="ECO:0000313" key="2">
    <source>
        <dbReference type="EMBL" id="ADQ67442.1"/>
    </source>
</evidence>